<protein>
    <recommendedName>
        <fullName evidence="4 5">Pyrroline-5-carboxylate reductase</fullName>
        <shortName evidence="4">P5C reductase</shortName>
        <shortName evidence="4">P5CR</shortName>
        <ecNumber evidence="4 5">1.5.1.2</ecNumber>
    </recommendedName>
    <alternativeName>
        <fullName evidence="4">PCA reductase</fullName>
    </alternativeName>
</protein>
<comment type="catalytic activity">
    <reaction evidence="4">
        <text>L-proline + NAD(+) = (S)-1-pyrroline-5-carboxylate + NADH + 2 H(+)</text>
        <dbReference type="Rhea" id="RHEA:14105"/>
        <dbReference type="ChEBI" id="CHEBI:15378"/>
        <dbReference type="ChEBI" id="CHEBI:17388"/>
        <dbReference type="ChEBI" id="CHEBI:57540"/>
        <dbReference type="ChEBI" id="CHEBI:57945"/>
        <dbReference type="ChEBI" id="CHEBI:60039"/>
        <dbReference type="EC" id="1.5.1.2"/>
    </reaction>
</comment>
<reference evidence="10" key="1">
    <citation type="journal article" date="2017" name="Proc. Natl. Acad. Sci. U.S.A.">
        <title>Simulation of Deepwater Horizon oil plume reveals substrate specialization within a complex community of hydrocarbon degraders.</title>
        <authorList>
            <person name="Hu P."/>
            <person name="Dubinsky E.A."/>
            <person name="Probst A.J."/>
            <person name="Wang J."/>
            <person name="Sieber C.M.K."/>
            <person name="Tom L.M."/>
            <person name="Gardinali P."/>
            <person name="Banfield J.F."/>
            <person name="Atlas R.M."/>
            <person name="Andersen G.L."/>
        </authorList>
    </citation>
    <scope>NUCLEOTIDE SEQUENCE [LARGE SCALE GENOMIC DNA]</scope>
</reference>
<dbReference type="InterPro" id="IPR028939">
    <property type="entry name" value="P5C_Rdtase_cat_N"/>
</dbReference>
<dbReference type="GO" id="GO:0055129">
    <property type="term" value="P:L-proline biosynthetic process"/>
    <property type="evidence" value="ECO:0007669"/>
    <property type="project" value="UniProtKB-UniRule"/>
</dbReference>
<dbReference type="FunFam" id="1.10.3730.10:FF:000001">
    <property type="entry name" value="Pyrroline-5-carboxylate reductase"/>
    <property type="match status" value="1"/>
</dbReference>
<feature type="binding site" evidence="6">
    <location>
        <position position="55"/>
    </location>
    <ligand>
        <name>NADPH</name>
        <dbReference type="ChEBI" id="CHEBI:57783"/>
    </ligand>
</feature>
<dbReference type="InterPro" id="IPR036291">
    <property type="entry name" value="NAD(P)-bd_dom_sf"/>
</dbReference>
<dbReference type="InterPro" id="IPR008927">
    <property type="entry name" value="6-PGluconate_DH-like_C_sf"/>
</dbReference>
<evidence type="ECO:0000313" key="9">
    <source>
        <dbReference type="EMBL" id="OUR84906.1"/>
    </source>
</evidence>
<gene>
    <name evidence="4" type="primary">proC</name>
    <name evidence="9" type="ORF">A9Q75_00760</name>
</gene>
<keyword evidence="4" id="KW-0963">Cytoplasm</keyword>
<feature type="domain" description="Pyrroline-5-carboxylate reductase catalytic N-terminal" evidence="7">
    <location>
        <begin position="3"/>
        <end position="98"/>
    </location>
</feature>
<keyword evidence="4" id="KW-0641">Proline biosynthesis</keyword>
<dbReference type="SUPFAM" id="SSF48179">
    <property type="entry name" value="6-phosphogluconate dehydrogenase C-terminal domain-like"/>
    <property type="match status" value="1"/>
</dbReference>
<dbReference type="SUPFAM" id="SSF51735">
    <property type="entry name" value="NAD(P)-binding Rossmann-fold domains"/>
    <property type="match status" value="1"/>
</dbReference>
<dbReference type="Pfam" id="PF14748">
    <property type="entry name" value="P5CR_dimer"/>
    <property type="match status" value="1"/>
</dbReference>
<evidence type="ECO:0000256" key="1">
    <source>
        <dbReference type="ARBA" id="ARBA00005525"/>
    </source>
</evidence>
<evidence type="ECO:0000313" key="10">
    <source>
        <dbReference type="Proteomes" id="UP000243053"/>
    </source>
</evidence>
<dbReference type="GO" id="GO:0005737">
    <property type="term" value="C:cytoplasm"/>
    <property type="evidence" value="ECO:0007669"/>
    <property type="project" value="UniProtKB-SubCell"/>
</dbReference>
<dbReference type="InterPro" id="IPR000304">
    <property type="entry name" value="Pyrroline-COOH_reductase"/>
</dbReference>
<dbReference type="InterPro" id="IPR029036">
    <property type="entry name" value="P5CR_dimer"/>
</dbReference>
<dbReference type="Gene3D" id="1.10.3730.10">
    <property type="entry name" value="ProC C-terminal domain-like"/>
    <property type="match status" value="1"/>
</dbReference>
<feature type="domain" description="Pyrroline-5-carboxylate reductase dimerisation" evidence="8">
    <location>
        <begin position="167"/>
        <end position="272"/>
    </location>
</feature>
<organism evidence="9 10">
    <name type="scientific">Colwellia psychrerythraea</name>
    <name type="common">Vibrio psychroerythus</name>
    <dbReference type="NCBI Taxonomy" id="28229"/>
    <lineage>
        <taxon>Bacteria</taxon>
        <taxon>Pseudomonadati</taxon>
        <taxon>Pseudomonadota</taxon>
        <taxon>Gammaproteobacteria</taxon>
        <taxon>Alteromonadales</taxon>
        <taxon>Colwelliaceae</taxon>
        <taxon>Colwellia</taxon>
    </lineage>
</organism>
<evidence type="ECO:0000256" key="5">
    <source>
        <dbReference type="NCBIfam" id="TIGR00112"/>
    </source>
</evidence>
<proteinExistence type="inferred from homology"/>
<dbReference type="Proteomes" id="UP000243053">
    <property type="component" value="Unassembled WGS sequence"/>
</dbReference>
<comment type="subcellular location">
    <subcellularLocation>
        <location evidence="4">Cytoplasm</location>
    </subcellularLocation>
</comment>
<evidence type="ECO:0000256" key="2">
    <source>
        <dbReference type="ARBA" id="ARBA00022857"/>
    </source>
</evidence>
<dbReference type="AlphaFoldDB" id="A0A1Y5ETY2"/>
<evidence type="ECO:0000259" key="8">
    <source>
        <dbReference type="Pfam" id="PF14748"/>
    </source>
</evidence>
<feature type="binding site" evidence="6">
    <location>
        <begin position="7"/>
        <end position="12"/>
    </location>
    <ligand>
        <name>NADP(+)</name>
        <dbReference type="ChEBI" id="CHEBI:58349"/>
    </ligand>
</feature>
<dbReference type="GO" id="GO:0004735">
    <property type="term" value="F:pyrroline-5-carboxylate reductase activity"/>
    <property type="evidence" value="ECO:0007669"/>
    <property type="project" value="UniProtKB-UniRule"/>
</dbReference>
<keyword evidence="4" id="KW-0028">Amino-acid biosynthesis</keyword>
<comment type="pathway">
    <text evidence="4">Amino-acid biosynthesis; L-proline biosynthesis; L-proline from L-glutamate 5-semialdehyde: step 1/1.</text>
</comment>
<evidence type="ECO:0000256" key="4">
    <source>
        <dbReference type="HAMAP-Rule" id="MF_01925"/>
    </source>
</evidence>
<comment type="function">
    <text evidence="4">Catalyzes the reduction of 1-pyrroline-5-carboxylate (PCA) to L-proline.</text>
</comment>
<dbReference type="Gene3D" id="3.40.50.720">
    <property type="entry name" value="NAD(P)-binding Rossmann-like Domain"/>
    <property type="match status" value="1"/>
</dbReference>
<dbReference type="NCBIfam" id="TIGR00112">
    <property type="entry name" value="proC"/>
    <property type="match status" value="1"/>
</dbReference>
<sequence length="274" mass="29101">MNKIAFIGAGNMARAIIIGLVNSGITPQDIIVANPSEGKRLNLAKEFGVLQTDDNVKASEFADVIVLCVKPHFITDVCFQISQAIDIAGKLFISVAAGTTVEQIQSALSKDDTANLAPVVRVMPNTPSQLGLGMSGLYASNEVNTAQKASADKLMTAVGKIIWLTTEDKINNIIAVAGSAPAYYFLFMEAMEKQAISLGFTPEESRMLVQQTALGAAQMVAHNNDVDISTLRANVTSKGGTTHAAIERFKADGIEEIVKNAMNAAIARAEEMAK</sequence>
<dbReference type="HAMAP" id="MF_01925">
    <property type="entry name" value="P5C_reductase"/>
    <property type="match status" value="1"/>
</dbReference>
<dbReference type="EMBL" id="MAAF01000007">
    <property type="protein sequence ID" value="OUR84906.1"/>
    <property type="molecule type" value="Genomic_DNA"/>
</dbReference>
<comment type="caution">
    <text evidence="9">The sequence shown here is derived from an EMBL/GenBank/DDBJ whole genome shotgun (WGS) entry which is preliminary data.</text>
</comment>
<comment type="catalytic activity">
    <reaction evidence="4">
        <text>L-proline + NADP(+) = (S)-1-pyrroline-5-carboxylate + NADPH + 2 H(+)</text>
        <dbReference type="Rhea" id="RHEA:14109"/>
        <dbReference type="ChEBI" id="CHEBI:15378"/>
        <dbReference type="ChEBI" id="CHEBI:17388"/>
        <dbReference type="ChEBI" id="CHEBI:57783"/>
        <dbReference type="ChEBI" id="CHEBI:58349"/>
        <dbReference type="ChEBI" id="CHEBI:60039"/>
        <dbReference type="EC" id="1.5.1.2"/>
    </reaction>
</comment>
<dbReference type="UniPathway" id="UPA00098">
    <property type="reaction ID" value="UER00361"/>
</dbReference>
<evidence type="ECO:0000256" key="3">
    <source>
        <dbReference type="ARBA" id="ARBA00023002"/>
    </source>
</evidence>
<dbReference type="EC" id="1.5.1.2" evidence="4 5"/>
<evidence type="ECO:0000256" key="6">
    <source>
        <dbReference type="PIRSR" id="PIRSR000193-1"/>
    </source>
</evidence>
<comment type="similarity">
    <text evidence="1 4">Belongs to the pyrroline-5-carboxylate reductase family.</text>
</comment>
<name>A0A1Y5ETY2_COLPS</name>
<dbReference type="PIRSF" id="PIRSF000193">
    <property type="entry name" value="Pyrrol-5-carb_rd"/>
    <property type="match status" value="1"/>
</dbReference>
<dbReference type="Pfam" id="PF03807">
    <property type="entry name" value="F420_oxidored"/>
    <property type="match status" value="1"/>
</dbReference>
<evidence type="ECO:0000259" key="7">
    <source>
        <dbReference type="Pfam" id="PF03807"/>
    </source>
</evidence>
<accession>A0A1Y5ETY2</accession>
<dbReference type="PANTHER" id="PTHR11645:SF0">
    <property type="entry name" value="PYRROLINE-5-CARBOXYLATE REDUCTASE 3"/>
    <property type="match status" value="1"/>
</dbReference>
<keyword evidence="2 4" id="KW-0521">NADP</keyword>
<keyword evidence="3 4" id="KW-0560">Oxidoreductase</keyword>
<dbReference type="PANTHER" id="PTHR11645">
    <property type="entry name" value="PYRROLINE-5-CARBOXYLATE REDUCTASE"/>
    <property type="match status" value="1"/>
</dbReference>